<organism evidence="6 7">
    <name type="scientific">Reticulomyxa filosa</name>
    <dbReference type="NCBI Taxonomy" id="46433"/>
    <lineage>
        <taxon>Eukaryota</taxon>
        <taxon>Sar</taxon>
        <taxon>Rhizaria</taxon>
        <taxon>Retaria</taxon>
        <taxon>Foraminifera</taxon>
        <taxon>Monothalamids</taxon>
        <taxon>Reticulomyxidae</taxon>
        <taxon>Reticulomyxa</taxon>
    </lineage>
</organism>
<dbReference type="InterPro" id="IPR038097">
    <property type="entry name" value="Ribosomal_eL36_sf"/>
</dbReference>
<gene>
    <name evidence="6" type="ORF">RFI_25568</name>
</gene>
<evidence type="ECO:0000256" key="1">
    <source>
        <dbReference type="ARBA" id="ARBA00006509"/>
    </source>
</evidence>
<evidence type="ECO:0000256" key="5">
    <source>
        <dbReference type="SAM" id="MobiDB-lite"/>
    </source>
</evidence>
<dbReference type="GO" id="GO:0003735">
    <property type="term" value="F:structural constituent of ribosome"/>
    <property type="evidence" value="ECO:0007669"/>
    <property type="project" value="InterPro"/>
</dbReference>
<protein>
    <recommendedName>
        <fullName evidence="4">60S ribosomal protein L36</fullName>
    </recommendedName>
</protein>
<dbReference type="GO" id="GO:1990904">
    <property type="term" value="C:ribonucleoprotein complex"/>
    <property type="evidence" value="ECO:0007669"/>
    <property type="project" value="UniProtKB-KW"/>
</dbReference>
<comment type="similarity">
    <text evidence="1 4">Belongs to the eukaryotic ribosomal protein eL36 family.</text>
</comment>
<reference evidence="6 7" key="1">
    <citation type="journal article" date="2013" name="Curr. Biol.">
        <title>The Genome of the Foraminiferan Reticulomyxa filosa.</title>
        <authorList>
            <person name="Glockner G."/>
            <person name="Hulsmann N."/>
            <person name="Schleicher M."/>
            <person name="Noegel A.A."/>
            <person name="Eichinger L."/>
            <person name="Gallinger C."/>
            <person name="Pawlowski J."/>
            <person name="Sierra R."/>
            <person name="Euteneuer U."/>
            <person name="Pillet L."/>
            <person name="Moustafa A."/>
            <person name="Platzer M."/>
            <person name="Groth M."/>
            <person name="Szafranski K."/>
            <person name="Schliwa M."/>
        </authorList>
    </citation>
    <scope>NUCLEOTIDE SEQUENCE [LARGE SCALE GENOMIC DNA]</scope>
</reference>
<keyword evidence="2 4" id="KW-0689">Ribosomal protein</keyword>
<dbReference type="GO" id="GO:0005840">
    <property type="term" value="C:ribosome"/>
    <property type="evidence" value="ECO:0007669"/>
    <property type="project" value="UniProtKB-KW"/>
</dbReference>
<dbReference type="Pfam" id="PF01158">
    <property type="entry name" value="Ribosomal_L36e"/>
    <property type="match status" value="1"/>
</dbReference>
<dbReference type="InterPro" id="IPR000509">
    <property type="entry name" value="Ribosomal_eL36"/>
</dbReference>
<comment type="caution">
    <text evidence="6">The sequence shown here is derived from an EMBL/GenBank/DDBJ whole genome shotgun (WGS) entry which is preliminary data.</text>
</comment>
<evidence type="ECO:0000313" key="7">
    <source>
        <dbReference type="Proteomes" id="UP000023152"/>
    </source>
</evidence>
<sequence length="162" mass="18654">MLRIFAVETNFFIIKKDKEKNGSHRIKGGGKENKIKTKKKGDDIQTLKKKNYVKPGRKFVSQIIHETVGFAPYEKRIMELIRLDKAKKALKLAKKRVSIFVKEIKEKWSSMFGNFEQLGTHKRAKKKTAALNEYLSEQARLEALRKTQQKVTGATTAQKESS</sequence>
<evidence type="ECO:0000256" key="2">
    <source>
        <dbReference type="ARBA" id="ARBA00022980"/>
    </source>
</evidence>
<dbReference type="PANTHER" id="PTHR10114">
    <property type="entry name" value="60S RIBOSOMAL PROTEIN L36"/>
    <property type="match status" value="1"/>
</dbReference>
<keyword evidence="3 4" id="KW-0687">Ribonucleoprotein</keyword>
<dbReference type="AlphaFoldDB" id="X6MEF6"/>
<dbReference type="Proteomes" id="UP000023152">
    <property type="component" value="Unassembled WGS sequence"/>
</dbReference>
<accession>X6MEF6</accession>
<evidence type="ECO:0000256" key="4">
    <source>
        <dbReference type="RuleBase" id="RU000665"/>
    </source>
</evidence>
<evidence type="ECO:0000256" key="3">
    <source>
        <dbReference type="ARBA" id="ARBA00023274"/>
    </source>
</evidence>
<dbReference type="GO" id="GO:0006412">
    <property type="term" value="P:translation"/>
    <property type="evidence" value="ECO:0007669"/>
    <property type="project" value="InterPro"/>
</dbReference>
<proteinExistence type="inferred from homology"/>
<feature type="region of interest" description="Disordered" evidence="5">
    <location>
        <begin position="21"/>
        <end position="41"/>
    </location>
</feature>
<feature type="compositionally biased region" description="Basic and acidic residues" evidence="5">
    <location>
        <begin position="29"/>
        <end position="41"/>
    </location>
</feature>
<evidence type="ECO:0000313" key="6">
    <source>
        <dbReference type="EMBL" id="ETO11807.1"/>
    </source>
</evidence>
<keyword evidence="7" id="KW-1185">Reference proteome</keyword>
<dbReference type="OrthoDB" id="9616667at2759"/>
<dbReference type="EMBL" id="ASPP01022009">
    <property type="protein sequence ID" value="ETO11807.1"/>
    <property type="molecule type" value="Genomic_DNA"/>
</dbReference>
<dbReference type="PROSITE" id="PS01190">
    <property type="entry name" value="RIBOSOMAL_L36E"/>
    <property type="match status" value="1"/>
</dbReference>
<name>X6MEF6_RETFI</name>
<dbReference type="Gene3D" id="1.10.10.1760">
    <property type="entry name" value="60S ribosomal protein L36"/>
    <property type="match status" value="2"/>
</dbReference>